<reference evidence="3 4" key="1">
    <citation type="submission" date="2019-06" db="EMBL/GenBank/DDBJ databases">
        <title>Sequencing the genomes of 1000 actinobacteria strains.</title>
        <authorList>
            <person name="Klenk H.-P."/>
        </authorList>
    </citation>
    <scope>NUCLEOTIDE SEQUENCE [LARGE SCALE GENOMIC DNA]</scope>
    <source>
        <strain evidence="3 4">DSM 45301</strain>
    </source>
</reference>
<keyword evidence="4" id="KW-1185">Reference proteome</keyword>
<accession>A0A543DQ39</accession>
<dbReference type="InterPro" id="IPR029058">
    <property type="entry name" value="AB_hydrolase_fold"/>
</dbReference>
<dbReference type="InterPro" id="IPR051411">
    <property type="entry name" value="Polyketide_trans_af380"/>
</dbReference>
<proteinExistence type="predicted"/>
<dbReference type="InterPro" id="IPR006311">
    <property type="entry name" value="TAT_signal"/>
</dbReference>
<dbReference type="RefSeq" id="WP_142055624.1">
    <property type="nucleotide sequence ID" value="NZ_VFPA01000002.1"/>
</dbReference>
<dbReference type="Gene3D" id="1.10.10.800">
    <property type="match status" value="1"/>
</dbReference>
<dbReference type="OrthoDB" id="9805123at2"/>
<dbReference type="Pfam" id="PF12146">
    <property type="entry name" value="Hydrolase_4"/>
    <property type="match status" value="1"/>
</dbReference>
<evidence type="ECO:0000256" key="1">
    <source>
        <dbReference type="SAM" id="MobiDB-lite"/>
    </source>
</evidence>
<feature type="region of interest" description="Disordered" evidence="1">
    <location>
        <begin position="31"/>
        <end position="54"/>
    </location>
</feature>
<dbReference type="Proteomes" id="UP000315677">
    <property type="component" value="Unassembled WGS sequence"/>
</dbReference>
<dbReference type="Gene3D" id="3.40.50.1820">
    <property type="entry name" value="alpha/beta hydrolase"/>
    <property type="match status" value="1"/>
</dbReference>
<sequence length="364" mass="38776">MMSDGLGFSRRRLLEVTTVVGAGALVSGACAAGSSQPNPELSTEPAEGGDSVLGTEDGVALRRVVFRAPDGVELVGHLRVPAEAGGPLPAVLLSNAMTSVKEQSVQTGYAHGLARAGFVTLTFDQRRFGESGGEPRQHEDNEDRLSDLQVAVSYLTGLTDQVLPERIAAFGVSIGGGLAMRLCAIDPRVQAFVAIAAGLTDPQRIRQLFTPDAYASALAAQTSALERYHRTGELDYLPIVRVEGVPAEQPVLFDSPIAIEYYGSARGAVPQWENRATALSLRTILVRDTRHAADLVGPRAGMLAVGTADVSTFPEDHQAVHDRLTGPRRLLLVEGATHNDLYDNPRYVQQVVDEAAAFLQANFA</sequence>
<dbReference type="SUPFAM" id="SSF53474">
    <property type="entry name" value="alpha/beta-Hydrolases"/>
    <property type="match status" value="1"/>
</dbReference>
<name>A0A543DQ39_9PSEU</name>
<feature type="domain" description="Serine aminopeptidase S33" evidence="2">
    <location>
        <begin position="109"/>
        <end position="230"/>
    </location>
</feature>
<gene>
    <name evidence="3" type="ORF">FB558_4025</name>
</gene>
<dbReference type="EMBL" id="VFPA01000002">
    <property type="protein sequence ID" value="TQM11462.1"/>
    <property type="molecule type" value="Genomic_DNA"/>
</dbReference>
<dbReference type="InterPro" id="IPR022742">
    <property type="entry name" value="Hydrolase_4"/>
</dbReference>
<dbReference type="AlphaFoldDB" id="A0A543DQ39"/>
<protein>
    <recommendedName>
        <fullName evidence="2">Serine aminopeptidase S33 domain-containing protein</fullName>
    </recommendedName>
</protein>
<evidence type="ECO:0000313" key="3">
    <source>
        <dbReference type="EMBL" id="TQM11462.1"/>
    </source>
</evidence>
<organism evidence="3 4">
    <name type="scientific">Pseudonocardia kunmingensis</name>
    <dbReference type="NCBI Taxonomy" id="630975"/>
    <lineage>
        <taxon>Bacteria</taxon>
        <taxon>Bacillati</taxon>
        <taxon>Actinomycetota</taxon>
        <taxon>Actinomycetes</taxon>
        <taxon>Pseudonocardiales</taxon>
        <taxon>Pseudonocardiaceae</taxon>
        <taxon>Pseudonocardia</taxon>
    </lineage>
</organism>
<dbReference type="PROSITE" id="PS51318">
    <property type="entry name" value="TAT"/>
    <property type="match status" value="1"/>
</dbReference>
<dbReference type="PANTHER" id="PTHR47751:SF2">
    <property type="entry name" value="DLTD N-TERMINAL DOMAIN PROTEIN (AFU_ORTHOLOGUE AFUA_8G00380)-RELATED"/>
    <property type="match status" value="1"/>
</dbReference>
<comment type="caution">
    <text evidence="3">The sequence shown here is derived from an EMBL/GenBank/DDBJ whole genome shotgun (WGS) entry which is preliminary data.</text>
</comment>
<dbReference type="PANTHER" id="PTHR47751">
    <property type="entry name" value="SUPERFAMILY HYDROLASE, PUTATIVE (AFU_ORTHOLOGUE AFUA_2G16580)-RELATED"/>
    <property type="match status" value="1"/>
</dbReference>
<evidence type="ECO:0000259" key="2">
    <source>
        <dbReference type="Pfam" id="PF12146"/>
    </source>
</evidence>
<evidence type="ECO:0000313" key="4">
    <source>
        <dbReference type="Proteomes" id="UP000315677"/>
    </source>
</evidence>